<evidence type="ECO:0000313" key="1">
    <source>
        <dbReference type="EMBL" id="WNZ24415.1"/>
    </source>
</evidence>
<organism evidence="1">
    <name type="scientific">Leptolyngbya sp. NK1-12</name>
    <dbReference type="NCBI Taxonomy" id="2547451"/>
    <lineage>
        <taxon>Bacteria</taxon>
        <taxon>Bacillati</taxon>
        <taxon>Cyanobacteriota</taxon>
        <taxon>Cyanophyceae</taxon>
        <taxon>Leptolyngbyales</taxon>
        <taxon>Leptolyngbyaceae</taxon>
        <taxon>Leptolyngbya group</taxon>
        <taxon>Leptolyngbya</taxon>
    </lineage>
</organism>
<accession>A0AA96WG20</accession>
<dbReference type="InterPro" id="IPR036511">
    <property type="entry name" value="TGT-like_sf"/>
</dbReference>
<evidence type="ECO:0008006" key="2">
    <source>
        <dbReference type="Google" id="ProtNLM"/>
    </source>
</evidence>
<name>A0AA96WG20_9CYAN</name>
<dbReference type="RefSeq" id="WP_316430212.1">
    <property type="nucleotide sequence ID" value="NZ_CP053586.1"/>
</dbReference>
<sequence length="185" mass="20954">MPNLLRAPKAMSHQKILDILLHARDELKEQNESLKFHVFGMGGTSTLHIAALLGFDSVDSSGWRNRAARGIIQLPGTGERIVADLGSWRGRSLSEEELEKLEKCKCPACQRYGIKGLKLSKSEIKGTGGQGFCNRATHNLYVLLKEEKDIHYHLDKKQDYKTWYKKHLDNTIYRPLIDQLAEGLP</sequence>
<reference evidence="1" key="1">
    <citation type="submission" date="2020-05" db="EMBL/GenBank/DDBJ databases">
        <authorList>
            <person name="Zhu T."/>
            <person name="Keshari N."/>
            <person name="Lu X."/>
        </authorList>
    </citation>
    <scope>NUCLEOTIDE SEQUENCE</scope>
    <source>
        <strain evidence="1">NK1-12</strain>
    </source>
</reference>
<dbReference type="AlphaFoldDB" id="A0AA96WG20"/>
<dbReference type="EMBL" id="CP053586">
    <property type="protein sequence ID" value="WNZ24415.1"/>
    <property type="molecule type" value="Genomic_DNA"/>
</dbReference>
<dbReference type="SUPFAM" id="SSF51713">
    <property type="entry name" value="tRNA-guanine transglycosylase"/>
    <property type="match status" value="1"/>
</dbReference>
<protein>
    <recommendedName>
        <fullName evidence="2">tRNA-guanine(15) transglycosylase-like domain-containing protein</fullName>
    </recommendedName>
</protein>
<proteinExistence type="predicted"/>
<gene>
    <name evidence="1" type="ORF">HJG54_17170</name>
</gene>
<dbReference type="Gene3D" id="3.20.20.105">
    <property type="entry name" value="Queuine tRNA-ribosyltransferase-like"/>
    <property type="match status" value="1"/>
</dbReference>
<dbReference type="GO" id="GO:0006400">
    <property type="term" value="P:tRNA modification"/>
    <property type="evidence" value="ECO:0007669"/>
    <property type="project" value="InterPro"/>
</dbReference>